<dbReference type="RefSeq" id="WP_204393183.1">
    <property type="nucleotide sequence ID" value="NZ_JAFBBW010000001.1"/>
</dbReference>
<accession>A0ABV9R5P1</accession>
<dbReference type="EMBL" id="JBHSJC010000001">
    <property type="protein sequence ID" value="MFC4829456.1"/>
    <property type="molecule type" value="Genomic_DNA"/>
</dbReference>
<keyword evidence="1" id="KW-0328">Glycosyltransferase</keyword>
<evidence type="ECO:0000313" key="2">
    <source>
        <dbReference type="Proteomes" id="UP001595960"/>
    </source>
</evidence>
<sequence length="288" mass="30821">MPSATLDRVAVVTVSYNSGGQLPAFLDSVAALSTRPGSVVVADNASADVAETRSLTAARGVRLVELGENAGYGAAVNAAVRALPPGVEYVLVSNPDVAMSADALAVLVDALDRQPAAGAVGPRILNPDGTTYPSARNLPSLRTGVGHALLGTPWPTNPWTRAYRAETQSPDRRRSVGWLSGACVLVRRRAFDEVGGFDPGYFMYFEDVDLGLRLGRAGWLNAYEPDAVVTHIGGLSTKKESRRMVLAHHRSAERFLRRKYASPLLAPLRWALVAGLRLRAWVVVRRAG</sequence>
<name>A0ABV9R5P1_9MICO</name>
<evidence type="ECO:0000313" key="1">
    <source>
        <dbReference type="EMBL" id="MFC4829456.1"/>
    </source>
</evidence>
<dbReference type="GO" id="GO:0016757">
    <property type="term" value="F:glycosyltransferase activity"/>
    <property type="evidence" value="ECO:0007669"/>
    <property type="project" value="UniProtKB-KW"/>
</dbReference>
<keyword evidence="1" id="KW-0808">Transferase</keyword>
<proteinExistence type="predicted"/>
<dbReference type="Gene3D" id="3.90.550.10">
    <property type="entry name" value="Spore Coat Polysaccharide Biosynthesis Protein SpsA, Chain A"/>
    <property type="match status" value="1"/>
</dbReference>
<dbReference type="PANTHER" id="PTHR43179:SF7">
    <property type="entry name" value="RHAMNOSYLTRANSFERASE WBBL"/>
    <property type="match status" value="1"/>
</dbReference>
<organism evidence="1 2">
    <name type="scientific">Agromyces aurantiacus</name>
    <dbReference type="NCBI Taxonomy" id="165814"/>
    <lineage>
        <taxon>Bacteria</taxon>
        <taxon>Bacillati</taxon>
        <taxon>Actinomycetota</taxon>
        <taxon>Actinomycetes</taxon>
        <taxon>Micrococcales</taxon>
        <taxon>Microbacteriaceae</taxon>
        <taxon>Agromyces</taxon>
    </lineage>
</organism>
<reference evidence="2" key="1">
    <citation type="journal article" date="2019" name="Int. J. Syst. Evol. Microbiol.">
        <title>The Global Catalogue of Microorganisms (GCM) 10K type strain sequencing project: providing services to taxonomists for standard genome sequencing and annotation.</title>
        <authorList>
            <consortium name="The Broad Institute Genomics Platform"/>
            <consortium name="The Broad Institute Genome Sequencing Center for Infectious Disease"/>
            <person name="Wu L."/>
            <person name="Ma J."/>
        </authorList>
    </citation>
    <scope>NUCLEOTIDE SEQUENCE [LARGE SCALE GENOMIC DNA]</scope>
    <source>
        <strain evidence="2">CGMCC 1.12192</strain>
    </source>
</reference>
<dbReference type="InterPro" id="IPR029044">
    <property type="entry name" value="Nucleotide-diphossugar_trans"/>
</dbReference>
<dbReference type="Pfam" id="PF13641">
    <property type="entry name" value="Glyco_tranf_2_3"/>
    <property type="match status" value="1"/>
</dbReference>
<comment type="caution">
    <text evidence="1">The sequence shown here is derived from an EMBL/GenBank/DDBJ whole genome shotgun (WGS) entry which is preliminary data.</text>
</comment>
<dbReference type="PANTHER" id="PTHR43179">
    <property type="entry name" value="RHAMNOSYLTRANSFERASE WBBL"/>
    <property type="match status" value="1"/>
</dbReference>
<keyword evidence="2" id="KW-1185">Reference proteome</keyword>
<gene>
    <name evidence="1" type="ORF">ACFPER_11685</name>
</gene>
<dbReference type="Proteomes" id="UP001595960">
    <property type="component" value="Unassembled WGS sequence"/>
</dbReference>
<dbReference type="CDD" id="cd04186">
    <property type="entry name" value="GT_2_like_c"/>
    <property type="match status" value="1"/>
</dbReference>
<dbReference type="EC" id="2.4.-.-" evidence="1"/>
<dbReference type="SUPFAM" id="SSF53448">
    <property type="entry name" value="Nucleotide-diphospho-sugar transferases"/>
    <property type="match status" value="1"/>
</dbReference>
<protein>
    <submittedName>
        <fullName evidence="1">Glycosyltransferase family 2 protein</fullName>
        <ecNumber evidence="1">2.4.-.-</ecNumber>
    </submittedName>
</protein>